<evidence type="ECO:0000256" key="4">
    <source>
        <dbReference type="ARBA" id="ARBA00022840"/>
    </source>
</evidence>
<dbReference type="SUPFAM" id="SSF56059">
    <property type="entry name" value="Glutathione synthetase ATP-binding domain-like"/>
    <property type="match status" value="1"/>
</dbReference>
<evidence type="ECO:0000313" key="7">
    <source>
        <dbReference type="EMBL" id="MBE4909782.1"/>
    </source>
</evidence>
<dbReference type="InterPro" id="IPR005494">
    <property type="entry name" value="GSPS_pre-ATP-grasp-like_dom"/>
</dbReference>
<proteinExistence type="predicted"/>
<reference evidence="7 8" key="1">
    <citation type="submission" date="2020-10" db="EMBL/GenBank/DDBJ databases">
        <title>Bacillus sp. HD4P25, an endophyte from a halophyte.</title>
        <authorList>
            <person name="Sun J.-Q."/>
        </authorList>
    </citation>
    <scope>NUCLEOTIDE SEQUENCE [LARGE SCALE GENOMIC DNA]</scope>
    <source>
        <strain evidence="7 8">YIM 93174</strain>
    </source>
</reference>
<organism evidence="7 8">
    <name type="scientific">Litchfieldia luteola</name>
    <dbReference type="NCBI Taxonomy" id="682179"/>
    <lineage>
        <taxon>Bacteria</taxon>
        <taxon>Bacillati</taxon>
        <taxon>Bacillota</taxon>
        <taxon>Bacilli</taxon>
        <taxon>Bacillales</taxon>
        <taxon>Bacillaceae</taxon>
        <taxon>Litchfieldia</taxon>
    </lineage>
</organism>
<name>A0ABR9QMR2_9BACI</name>
<dbReference type="InterPro" id="IPR016185">
    <property type="entry name" value="PreATP-grasp_dom_sf"/>
</dbReference>
<evidence type="ECO:0000256" key="1">
    <source>
        <dbReference type="ARBA" id="ARBA00022598"/>
    </source>
</evidence>
<comment type="caution">
    <text evidence="7">The sequence shown here is derived from an EMBL/GenBank/DDBJ whole genome shotgun (WGS) entry which is preliminary data.</text>
</comment>
<evidence type="ECO:0000259" key="6">
    <source>
        <dbReference type="Pfam" id="PF03738"/>
    </source>
</evidence>
<evidence type="ECO:0000256" key="3">
    <source>
        <dbReference type="ARBA" id="ARBA00022741"/>
    </source>
</evidence>
<protein>
    <submittedName>
        <fullName evidence="7">Glutathionylspermidine synthase family protein</fullName>
    </submittedName>
</protein>
<keyword evidence="3" id="KW-0547">Nucleotide-binding</keyword>
<keyword evidence="5" id="KW-0460">Magnesium</keyword>
<dbReference type="SUPFAM" id="SSF52440">
    <property type="entry name" value="PreATP-grasp domain"/>
    <property type="match status" value="1"/>
</dbReference>
<evidence type="ECO:0000256" key="5">
    <source>
        <dbReference type="ARBA" id="ARBA00022842"/>
    </source>
</evidence>
<dbReference type="RefSeq" id="WP_193538772.1">
    <property type="nucleotide sequence ID" value="NZ_JADCLJ010000024.1"/>
</dbReference>
<dbReference type="Gene3D" id="3.30.1490.330">
    <property type="match status" value="1"/>
</dbReference>
<dbReference type="EMBL" id="JADCLJ010000024">
    <property type="protein sequence ID" value="MBE4909782.1"/>
    <property type="molecule type" value="Genomic_DNA"/>
</dbReference>
<keyword evidence="1" id="KW-0436">Ligase</keyword>
<evidence type="ECO:0000313" key="8">
    <source>
        <dbReference type="Proteomes" id="UP001516662"/>
    </source>
</evidence>
<accession>A0ABR9QMR2</accession>
<dbReference type="Proteomes" id="UP001516662">
    <property type="component" value="Unassembled WGS sequence"/>
</dbReference>
<keyword evidence="2" id="KW-0479">Metal-binding</keyword>
<evidence type="ECO:0000256" key="2">
    <source>
        <dbReference type="ARBA" id="ARBA00022723"/>
    </source>
</evidence>
<feature type="domain" description="Glutathionylspermidine synthase pre-ATP-grasp-like" evidence="6">
    <location>
        <begin position="26"/>
        <end position="413"/>
    </location>
</feature>
<sequence>MSSDFNREEHIHARKNFYANIASFWPDLHDTEYALYDIVCFSKDDIKDIRLATNRIGNLFFKTAKLLRHSDDDTLRGIDIPEAAIPFIREISLPVETVISRVDLVKTNKGLKVLELNADTPTFEKEVFSVNRKVAQHFGLEDPNDGYESQLGNAIDKAIIESHIRTNQIHDPYVVFTSHDDHPEDRLTTLYLMSLSRLPVSYQPLHSLQIVQNEGLFDENGRRIDVLYRQTYPMEHLVEDLDPVSNEKVGLQLLELVALKKLSIVNPISAFLLQSKAVQAIIWGMMELEHPYFTEQEREWIRTYFLPTYLESDPFIKQGIQYVKKPSFGREGDTVEIFNSVGQKIEEDTYKTYQSSLPVFQQYVDLPSYSIKTAEGLKEGKLLIGSFLVNGKASGIGIRAGKQITDNNAYFLPVGMK</sequence>
<keyword evidence="4" id="KW-0067">ATP-binding</keyword>
<gene>
    <name evidence="7" type="ORF">IMZ08_17245</name>
</gene>
<keyword evidence="8" id="KW-1185">Reference proteome</keyword>
<dbReference type="Pfam" id="PF03738">
    <property type="entry name" value="GSP_synth"/>
    <property type="match status" value="1"/>
</dbReference>